<comment type="caution">
    <text evidence="1">The sequence shown here is derived from an EMBL/GenBank/DDBJ whole genome shotgun (WGS) entry which is preliminary data.</text>
</comment>
<dbReference type="EMBL" id="JAJSON010000023">
    <property type="protein sequence ID" value="MCG9972170.1"/>
    <property type="molecule type" value="Genomic_DNA"/>
</dbReference>
<gene>
    <name evidence="1" type="ORF">LU635_11025</name>
</gene>
<sequence length="72" mass="8699">MDLEKVKSLHHTHIWSLEGEHHVFTSHIVLKEVENFDQVLEVKNANKECLEEYQFEHYTIETELDSETYKLR</sequence>
<name>A0A9X1UXK1_9FLAO</name>
<dbReference type="AlphaFoldDB" id="A0A9X1UXK1"/>
<dbReference type="Proteomes" id="UP001139344">
    <property type="component" value="Unassembled WGS sequence"/>
</dbReference>
<organism evidence="1 2">
    <name type="scientific">Christiangramia crocea</name>
    <dbReference type="NCBI Taxonomy" id="2904124"/>
    <lineage>
        <taxon>Bacteria</taxon>
        <taxon>Pseudomonadati</taxon>
        <taxon>Bacteroidota</taxon>
        <taxon>Flavobacteriia</taxon>
        <taxon>Flavobacteriales</taxon>
        <taxon>Flavobacteriaceae</taxon>
        <taxon>Christiangramia</taxon>
    </lineage>
</organism>
<protein>
    <submittedName>
        <fullName evidence="1">Uncharacterized protein</fullName>
    </submittedName>
</protein>
<proteinExistence type="predicted"/>
<evidence type="ECO:0000313" key="2">
    <source>
        <dbReference type="Proteomes" id="UP001139344"/>
    </source>
</evidence>
<evidence type="ECO:0000313" key="1">
    <source>
        <dbReference type="EMBL" id="MCG9972170.1"/>
    </source>
</evidence>
<dbReference type="RefSeq" id="WP_240099148.1">
    <property type="nucleotide sequence ID" value="NZ_JAJSON010000023.1"/>
</dbReference>
<keyword evidence="2" id="KW-1185">Reference proteome</keyword>
<reference evidence="1" key="1">
    <citation type="submission" date="2021-12" db="EMBL/GenBank/DDBJ databases">
        <title>Description of Gramella crocea sp. nov., a new bacterium isolated from activated sludge.</title>
        <authorList>
            <person name="Zhang X."/>
        </authorList>
    </citation>
    <scope>NUCLEOTIDE SEQUENCE</scope>
    <source>
        <strain evidence="1">YB25</strain>
    </source>
</reference>
<accession>A0A9X1UXK1</accession>